<reference evidence="2 3" key="1">
    <citation type="submission" date="2022-06" db="EMBL/GenBank/DDBJ databases">
        <title>Mycolicibacterium sp. CAU 1645 isolated from seawater.</title>
        <authorList>
            <person name="Kim W."/>
        </authorList>
    </citation>
    <scope>NUCLEOTIDE SEQUENCE [LARGE SCALE GENOMIC DNA]</scope>
    <source>
        <strain evidence="2 3">CAU 1645</strain>
    </source>
</reference>
<comment type="caution">
    <text evidence="2">The sequence shown here is derived from an EMBL/GenBank/DDBJ whole genome shotgun (WGS) entry which is preliminary data.</text>
</comment>
<dbReference type="InterPro" id="IPR007569">
    <property type="entry name" value="DUF559"/>
</dbReference>
<protein>
    <submittedName>
        <fullName evidence="2">DUF559 domain-containing protein</fullName>
    </submittedName>
</protein>
<proteinExistence type="predicted"/>
<accession>A0ABT1M0V9</accession>
<feature type="domain" description="DUF559" evidence="1">
    <location>
        <begin position="195"/>
        <end position="269"/>
    </location>
</feature>
<keyword evidence="3" id="KW-1185">Reference proteome</keyword>
<evidence type="ECO:0000259" key="1">
    <source>
        <dbReference type="Pfam" id="PF04480"/>
    </source>
</evidence>
<dbReference type="Gene3D" id="3.40.960.10">
    <property type="entry name" value="VSR Endonuclease"/>
    <property type="match status" value="1"/>
</dbReference>
<sequence>MPATPFLGTEALDVSVRSLRRDYERVYRDVYVRKGAEMTAADRAVAAWLWSGRTSTMAGLSAAALHGSKWVDPTQPAEMFRRNGKPAKGIVIHRDELPDDERRRISRIWVSTPARTAFDLGRRTGRTLAVLRVDALANATGLRPDAVEALIERHPGVRGLVQLRDVVAVMDGGAESPQETRTRLVLIDAGLPRPQTQIRVGRWRVDMGYEQFKVGVEYDGEQHWTNAEQHQGDIDRLAGLLARGWLIIRVSATMLRAHRDVIVRRTCQALRQAGAEWPVIARLLGDAVT</sequence>
<dbReference type="Proteomes" id="UP001651690">
    <property type="component" value="Unassembled WGS sequence"/>
</dbReference>
<dbReference type="Pfam" id="PF04480">
    <property type="entry name" value="DUF559"/>
    <property type="match status" value="1"/>
</dbReference>
<name>A0ABT1M0V9_9MYCO</name>
<dbReference type="EMBL" id="JANDBD010000003">
    <property type="protein sequence ID" value="MCP9272422.1"/>
    <property type="molecule type" value="Genomic_DNA"/>
</dbReference>
<evidence type="ECO:0000313" key="2">
    <source>
        <dbReference type="EMBL" id="MCP9272422.1"/>
    </source>
</evidence>
<gene>
    <name evidence="2" type="ORF">NM203_09510</name>
</gene>
<organism evidence="2 3">
    <name type="scientific">Mycolicibacterium arenosum</name>
    <dbReference type="NCBI Taxonomy" id="2952157"/>
    <lineage>
        <taxon>Bacteria</taxon>
        <taxon>Bacillati</taxon>
        <taxon>Actinomycetota</taxon>
        <taxon>Actinomycetes</taxon>
        <taxon>Mycobacteriales</taxon>
        <taxon>Mycobacteriaceae</taxon>
        <taxon>Mycolicibacterium</taxon>
    </lineage>
</organism>
<dbReference type="SUPFAM" id="SSF52980">
    <property type="entry name" value="Restriction endonuclease-like"/>
    <property type="match status" value="1"/>
</dbReference>
<evidence type="ECO:0000313" key="3">
    <source>
        <dbReference type="Proteomes" id="UP001651690"/>
    </source>
</evidence>
<dbReference type="InterPro" id="IPR011335">
    <property type="entry name" value="Restrct_endonuc-II-like"/>
</dbReference>